<gene>
    <name evidence="1" type="ORF">HY30_15755</name>
</gene>
<sequence>MSMAGPTRLEIMIDAASPVVAKLSPERRARFTHLVDQFLQDVEFRGADGFDVTSRVRVTLATYACLLLLNRPRERFDLGMRIVIRERGVPTDDQMMGRYSRWGRMDLCWASIMKDGVLSIPGCCAAMHELAHRLDNRNIFWDGLPATHSAECHEKWCADMDEELDFLRTRLANGFETPLTPHAATSQADFFNCTTTAYFEQPDMLRDHFRRVHDRLAHFYEDGR</sequence>
<dbReference type="PANTHER" id="PTHR30164:SF2">
    <property type="entry name" value="PROTEIN MTFA"/>
    <property type="match status" value="1"/>
</dbReference>
<dbReference type="PANTHER" id="PTHR30164">
    <property type="entry name" value="MTFA PEPTIDASE"/>
    <property type="match status" value="1"/>
</dbReference>
<dbReference type="GO" id="GO:0008237">
    <property type="term" value="F:metallopeptidase activity"/>
    <property type="evidence" value="ECO:0007669"/>
    <property type="project" value="InterPro"/>
</dbReference>
<name>A0A062UKV2_9PROT</name>
<keyword evidence="2" id="KW-1185">Reference proteome</keyword>
<proteinExistence type="predicted"/>
<dbReference type="Gene3D" id="1.10.472.150">
    <property type="entry name" value="Glucose-regulated metallo-peptidase M90, N-terminal domain"/>
    <property type="match status" value="1"/>
</dbReference>
<dbReference type="STRING" id="1280947.HY30_15755"/>
<dbReference type="InterPro" id="IPR024079">
    <property type="entry name" value="MetalloPept_cat_dom_sf"/>
</dbReference>
<dbReference type="InterPro" id="IPR042252">
    <property type="entry name" value="MtfA_N"/>
</dbReference>
<dbReference type="CDD" id="cd20169">
    <property type="entry name" value="Peptidase_M90_mtfA"/>
    <property type="match status" value="1"/>
</dbReference>
<dbReference type="eggNOG" id="COG3228">
    <property type="taxonomic scope" value="Bacteria"/>
</dbReference>
<evidence type="ECO:0000313" key="2">
    <source>
        <dbReference type="Proteomes" id="UP000027190"/>
    </source>
</evidence>
<organism evidence="1 2">
    <name type="scientific">Hyphomonas chukchiensis</name>
    <dbReference type="NCBI Taxonomy" id="1280947"/>
    <lineage>
        <taxon>Bacteria</taxon>
        <taxon>Pseudomonadati</taxon>
        <taxon>Pseudomonadota</taxon>
        <taxon>Alphaproteobacteria</taxon>
        <taxon>Hyphomonadales</taxon>
        <taxon>Hyphomonadaceae</taxon>
        <taxon>Hyphomonas</taxon>
    </lineage>
</organism>
<accession>A0A062UKV2</accession>
<dbReference type="SUPFAM" id="SSF55486">
    <property type="entry name" value="Metalloproteases ('zincins'), catalytic domain"/>
    <property type="match status" value="1"/>
</dbReference>
<dbReference type="Pfam" id="PF06167">
    <property type="entry name" value="Peptidase_M90"/>
    <property type="match status" value="1"/>
</dbReference>
<dbReference type="InterPro" id="IPR010384">
    <property type="entry name" value="MtfA_fam"/>
</dbReference>
<dbReference type="Proteomes" id="UP000027190">
    <property type="component" value="Unassembled WGS sequence"/>
</dbReference>
<dbReference type="AlphaFoldDB" id="A0A062UKV2"/>
<dbReference type="EMBL" id="AWFG01000018">
    <property type="protein sequence ID" value="KCZ59070.1"/>
    <property type="molecule type" value="Genomic_DNA"/>
</dbReference>
<dbReference type="PATRIC" id="fig|1280947.3.peg.1464"/>
<evidence type="ECO:0000313" key="1">
    <source>
        <dbReference type="EMBL" id="KCZ59070.1"/>
    </source>
</evidence>
<protein>
    <submittedName>
        <fullName evidence="1">Uncharacterized protein</fullName>
    </submittedName>
</protein>
<comment type="caution">
    <text evidence="1">The sequence shown here is derived from an EMBL/GenBank/DDBJ whole genome shotgun (WGS) entry which is preliminary data.</text>
</comment>
<dbReference type="GO" id="GO:0005829">
    <property type="term" value="C:cytosol"/>
    <property type="evidence" value="ECO:0007669"/>
    <property type="project" value="TreeGrafter"/>
</dbReference>
<reference evidence="1 2" key="1">
    <citation type="journal article" date="2014" name="Antonie Van Leeuwenhoek">
        <title>Hyphomonas beringensis sp. nov. and Hyphomonas chukchiensis sp. nov., isolated from surface seawater of the Bering Sea and Chukchi Sea.</title>
        <authorList>
            <person name="Li C."/>
            <person name="Lai Q."/>
            <person name="Li G."/>
            <person name="Dong C."/>
            <person name="Wang J."/>
            <person name="Liao Y."/>
            <person name="Shao Z."/>
        </authorList>
    </citation>
    <scope>NUCLEOTIDE SEQUENCE [LARGE SCALE GENOMIC DNA]</scope>
    <source>
        <strain evidence="1 2">BH-BN04-4</strain>
    </source>
</reference>
<dbReference type="GO" id="GO:0004177">
    <property type="term" value="F:aminopeptidase activity"/>
    <property type="evidence" value="ECO:0007669"/>
    <property type="project" value="TreeGrafter"/>
</dbReference>
<dbReference type="Gene3D" id="3.40.390.10">
    <property type="entry name" value="Collagenase (Catalytic Domain)"/>
    <property type="match status" value="1"/>
</dbReference>